<protein>
    <submittedName>
        <fullName evidence="1">Uncharacterized protein</fullName>
    </submittedName>
</protein>
<dbReference type="EMBL" id="VBPA01000108">
    <property type="protein sequence ID" value="TMQ71689.1"/>
    <property type="molecule type" value="Genomic_DNA"/>
</dbReference>
<dbReference type="Proteomes" id="UP000319836">
    <property type="component" value="Unassembled WGS sequence"/>
</dbReference>
<evidence type="ECO:0000313" key="1">
    <source>
        <dbReference type="EMBL" id="TMQ71689.1"/>
    </source>
</evidence>
<comment type="caution">
    <text evidence="1">The sequence shown here is derived from an EMBL/GenBank/DDBJ whole genome shotgun (WGS) entry which is preliminary data.</text>
</comment>
<proteinExistence type="predicted"/>
<organism evidence="1 2">
    <name type="scientific">Eiseniibacteriota bacterium</name>
    <dbReference type="NCBI Taxonomy" id="2212470"/>
    <lineage>
        <taxon>Bacteria</taxon>
        <taxon>Candidatus Eiseniibacteriota</taxon>
    </lineage>
</organism>
<evidence type="ECO:0000313" key="2">
    <source>
        <dbReference type="Proteomes" id="UP000319836"/>
    </source>
</evidence>
<dbReference type="AlphaFoldDB" id="A0A538U7L1"/>
<reference evidence="1 2" key="1">
    <citation type="journal article" date="2019" name="Nat. Microbiol.">
        <title>Mediterranean grassland soil C-N compound turnover is dependent on rainfall and depth, and is mediated by genomically divergent microorganisms.</title>
        <authorList>
            <person name="Diamond S."/>
            <person name="Andeer P.F."/>
            <person name="Li Z."/>
            <person name="Crits-Christoph A."/>
            <person name="Burstein D."/>
            <person name="Anantharaman K."/>
            <person name="Lane K.R."/>
            <person name="Thomas B.C."/>
            <person name="Pan C."/>
            <person name="Northen T.R."/>
            <person name="Banfield J.F."/>
        </authorList>
    </citation>
    <scope>NUCLEOTIDE SEQUENCE [LARGE SCALE GENOMIC DNA]</scope>
    <source>
        <strain evidence="1">WS_10</strain>
    </source>
</reference>
<sequence>MTNVFRRPEAEAKRNVEPIDLAELGLRQDCEVVVREKGRPSLNDDILKRSSRYVLVIRDDRVEGVVDRLELAVRSAKLAQ</sequence>
<gene>
    <name evidence="1" type="ORF">E6K80_04810</name>
</gene>
<accession>A0A538U7L1</accession>
<name>A0A538U7L1_UNCEI</name>